<dbReference type="InterPro" id="IPR045864">
    <property type="entry name" value="aa-tRNA-synth_II/BPL/LPL"/>
</dbReference>
<dbReference type="RefSeq" id="WP_120039149.1">
    <property type="nucleotide sequence ID" value="NZ_QZFU01000015.1"/>
</dbReference>
<comment type="caution">
    <text evidence="5">The sequence shown here is derived from an EMBL/GenBank/DDBJ whole genome shotgun (WGS) entry which is preliminary data.</text>
</comment>
<evidence type="ECO:0000256" key="2">
    <source>
        <dbReference type="ARBA" id="ARBA00022741"/>
    </source>
</evidence>
<dbReference type="Gene3D" id="3.30.930.10">
    <property type="entry name" value="Bira Bifunctional Protein, Domain 2"/>
    <property type="match status" value="2"/>
</dbReference>
<dbReference type="PANTHER" id="PTHR42918:SF6">
    <property type="entry name" value="ELONGATION FACTOR P--(R)-BETA-LYSINE LIGASE"/>
    <property type="match status" value="1"/>
</dbReference>
<dbReference type="GO" id="GO:0000049">
    <property type="term" value="F:tRNA binding"/>
    <property type="evidence" value="ECO:0007669"/>
    <property type="project" value="TreeGrafter"/>
</dbReference>
<dbReference type="Pfam" id="PF00152">
    <property type="entry name" value="tRNA-synt_2"/>
    <property type="match status" value="1"/>
</dbReference>
<dbReference type="SUPFAM" id="SSF55681">
    <property type="entry name" value="Class II aaRS and biotin synthetases"/>
    <property type="match status" value="1"/>
</dbReference>
<organism evidence="5 6">
    <name type="scientific">Nocardia panacis</name>
    <dbReference type="NCBI Taxonomy" id="2340916"/>
    <lineage>
        <taxon>Bacteria</taxon>
        <taxon>Bacillati</taxon>
        <taxon>Actinomycetota</taxon>
        <taxon>Actinomycetes</taxon>
        <taxon>Mycobacteriales</taxon>
        <taxon>Nocardiaceae</taxon>
        <taxon>Nocardia</taxon>
    </lineage>
</organism>
<dbReference type="Proteomes" id="UP000266677">
    <property type="component" value="Unassembled WGS sequence"/>
</dbReference>
<evidence type="ECO:0000313" key="5">
    <source>
        <dbReference type="EMBL" id="RJO77624.1"/>
    </source>
</evidence>
<evidence type="ECO:0000313" key="6">
    <source>
        <dbReference type="Proteomes" id="UP000266677"/>
    </source>
</evidence>
<dbReference type="OrthoDB" id="9801152at2"/>
<dbReference type="PROSITE" id="PS50862">
    <property type="entry name" value="AA_TRNA_LIGASE_II"/>
    <property type="match status" value="1"/>
</dbReference>
<dbReference type="AlphaFoldDB" id="A0A3A4KVU2"/>
<evidence type="ECO:0000256" key="3">
    <source>
        <dbReference type="ARBA" id="ARBA00022840"/>
    </source>
</evidence>
<evidence type="ECO:0000256" key="1">
    <source>
        <dbReference type="ARBA" id="ARBA00022598"/>
    </source>
</evidence>
<keyword evidence="6" id="KW-1185">Reference proteome</keyword>
<keyword evidence="2" id="KW-0547">Nucleotide-binding</keyword>
<proteinExistence type="predicted"/>
<gene>
    <name evidence="5" type="ORF">D5S18_07760</name>
</gene>
<accession>A0A3A4KVU2</accession>
<evidence type="ECO:0000259" key="4">
    <source>
        <dbReference type="PROSITE" id="PS50862"/>
    </source>
</evidence>
<protein>
    <recommendedName>
        <fullName evidence="4">Aminoacyl-transfer RNA synthetases class-II family profile domain-containing protein</fullName>
    </recommendedName>
</protein>
<dbReference type="GO" id="GO:0006430">
    <property type="term" value="P:lysyl-tRNA aminoacylation"/>
    <property type="evidence" value="ECO:0007669"/>
    <property type="project" value="TreeGrafter"/>
</dbReference>
<name>A0A3A4KVU2_9NOCA</name>
<dbReference type="GO" id="GO:0005829">
    <property type="term" value="C:cytosol"/>
    <property type="evidence" value="ECO:0007669"/>
    <property type="project" value="TreeGrafter"/>
</dbReference>
<keyword evidence="3" id="KW-0067">ATP-binding</keyword>
<dbReference type="InterPro" id="IPR006195">
    <property type="entry name" value="aa-tRNA-synth_II"/>
</dbReference>
<dbReference type="EMBL" id="QZFU01000015">
    <property type="protein sequence ID" value="RJO77624.1"/>
    <property type="molecule type" value="Genomic_DNA"/>
</dbReference>
<reference evidence="5 6" key="1">
    <citation type="submission" date="2018-09" db="EMBL/GenBank/DDBJ databases">
        <title>YIM PH21274 draft genome.</title>
        <authorList>
            <person name="Miao C."/>
        </authorList>
    </citation>
    <scope>NUCLEOTIDE SEQUENCE [LARGE SCALE GENOMIC DNA]</scope>
    <source>
        <strain evidence="5 6">YIM PH 21724</strain>
    </source>
</reference>
<dbReference type="PANTHER" id="PTHR42918">
    <property type="entry name" value="LYSYL-TRNA SYNTHETASE"/>
    <property type="match status" value="1"/>
</dbReference>
<dbReference type="GO" id="GO:0005524">
    <property type="term" value="F:ATP binding"/>
    <property type="evidence" value="ECO:0007669"/>
    <property type="project" value="InterPro"/>
</dbReference>
<dbReference type="InterPro" id="IPR004364">
    <property type="entry name" value="Aa-tRNA-synt_II"/>
</dbReference>
<sequence length="304" mass="33167">MNALGPSTEVATVGEAIGYKSELLWRIRTLLRGLGFAEVVTPVFRQADDLTGLRPPAEVGGRGFLRSMIGPALRYNLQHTPRVYEIGACFRPDQPDPTHSREFSMLDLYAADESFEFLIALAERLVHLAYPGPLPRISVAEHLTATLGVDLVSETLDAHTGALAQHLHLPKNTPLRDLLDAYIRAELEPRTLGSAATLTDMPLGGNEPCAQRRRGTAAVLNRFEVFINGLEVVHGYEDETDTDEFVTRARGVGLFNPEQQRIVDAVRDGTVPAHSVGLGIGIERLCMAATGVADIAQFRQSACF</sequence>
<dbReference type="GO" id="GO:0004824">
    <property type="term" value="F:lysine-tRNA ligase activity"/>
    <property type="evidence" value="ECO:0007669"/>
    <property type="project" value="TreeGrafter"/>
</dbReference>
<feature type="domain" description="Aminoacyl-transfer RNA synthetases class-II family profile" evidence="4">
    <location>
        <begin position="19"/>
        <end position="288"/>
    </location>
</feature>
<keyword evidence="1" id="KW-0436">Ligase</keyword>